<keyword evidence="1" id="KW-0813">Transport</keyword>
<evidence type="ECO:0000313" key="11">
    <source>
        <dbReference type="EMBL" id="KGM10603.1"/>
    </source>
</evidence>
<dbReference type="PROSITE" id="PS00211">
    <property type="entry name" value="ABC_TRANSPORTER_1"/>
    <property type="match status" value="1"/>
</dbReference>
<proteinExistence type="predicted"/>
<evidence type="ECO:0000256" key="1">
    <source>
        <dbReference type="ARBA" id="ARBA00022448"/>
    </source>
</evidence>
<dbReference type="EMBL" id="AXCZ01000138">
    <property type="protein sequence ID" value="KGM10603.1"/>
    <property type="molecule type" value="Genomic_DNA"/>
</dbReference>
<dbReference type="GO" id="GO:0015408">
    <property type="term" value="F:ABC-type ferric iron transporter activity"/>
    <property type="evidence" value="ECO:0007669"/>
    <property type="project" value="InterPro"/>
</dbReference>
<keyword evidence="5" id="KW-0067">ATP-binding</keyword>
<dbReference type="FunFam" id="3.40.50.300:FF:000425">
    <property type="entry name" value="Probable ABC transporter, ATP-binding subunit"/>
    <property type="match status" value="1"/>
</dbReference>
<keyword evidence="7" id="KW-0406">Ion transport</keyword>
<evidence type="ECO:0000256" key="7">
    <source>
        <dbReference type="ARBA" id="ARBA00023065"/>
    </source>
</evidence>
<organism evidence="11 12">
    <name type="scientific">Cellulomonas bogoriensis 69B4 = DSM 16987</name>
    <dbReference type="NCBI Taxonomy" id="1386082"/>
    <lineage>
        <taxon>Bacteria</taxon>
        <taxon>Bacillati</taxon>
        <taxon>Actinomycetota</taxon>
        <taxon>Actinomycetes</taxon>
        <taxon>Micrococcales</taxon>
        <taxon>Cellulomonadaceae</taxon>
        <taxon>Cellulomonas</taxon>
    </lineage>
</organism>
<dbReference type="InterPro" id="IPR027417">
    <property type="entry name" value="P-loop_NTPase"/>
</dbReference>
<dbReference type="SMART" id="SM00382">
    <property type="entry name" value="AAA"/>
    <property type="match status" value="1"/>
</dbReference>
<protein>
    <recommendedName>
        <fullName evidence="9">ABC-type quaternary amine transporter</fullName>
        <ecNumber evidence="9">7.6.2.9</ecNumber>
    </recommendedName>
</protein>
<dbReference type="Gene3D" id="3.40.50.300">
    <property type="entry name" value="P-loop containing nucleotide triphosphate hydrolases"/>
    <property type="match status" value="1"/>
</dbReference>
<evidence type="ECO:0000256" key="4">
    <source>
        <dbReference type="ARBA" id="ARBA00022741"/>
    </source>
</evidence>
<dbReference type="GO" id="GO:0016887">
    <property type="term" value="F:ATP hydrolysis activity"/>
    <property type="evidence" value="ECO:0007669"/>
    <property type="project" value="InterPro"/>
</dbReference>
<dbReference type="OrthoDB" id="3180400at2"/>
<keyword evidence="6" id="KW-0408">Iron</keyword>
<dbReference type="CDD" id="cd03259">
    <property type="entry name" value="ABC_Carb_Solutes_like"/>
    <property type="match status" value="1"/>
</dbReference>
<dbReference type="RefSeq" id="WP_052105459.1">
    <property type="nucleotide sequence ID" value="NZ_AXCZ01000138.1"/>
</dbReference>
<gene>
    <name evidence="11" type="ORF">N869_04445</name>
</gene>
<comment type="caution">
    <text evidence="11">The sequence shown here is derived from an EMBL/GenBank/DDBJ whole genome shotgun (WGS) entry which is preliminary data.</text>
</comment>
<keyword evidence="2" id="KW-1003">Cell membrane</keyword>
<evidence type="ECO:0000256" key="3">
    <source>
        <dbReference type="ARBA" id="ARBA00022496"/>
    </source>
</evidence>
<dbReference type="EC" id="7.6.2.9" evidence="9"/>
<feature type="domain" description="ABC transporter" evidence="10">
    <location>
        <begin position="16"/>
        <end position="249"/>
    </location>
</feature>
<evidence type="ECO:0000256" key="5">
    <source>
        <dbReference type="ARBA" id="ARBA00022840"/>
    </source>
</evidence>
<dbReference type="Proteomes" id="UP000054314">
    <property type="component" value="Unassembled WGS sequence"/>
</dbReference>
<keyword evidence="8" id="KW-0472">Membrane</keyword>
<evidence type="ECO:0000256" key="6">
    <source>
        <dbReference type="ARBA" id="ARBA00023004"/>
    </source>
</evidence>
<dbReference type="PANTHER" id="PTHR42781">
    <property type="entry name" value="SPERMIDINE/PUTRESCINE IMPORT ATP-BINDING PROTEIN POTA"/>
    <property type="match status" value="1"/>
</dbReference>
<evidence type="ECO:0000256" key="8">
    <source>
        <dbReference type="ARBA" id="ARBA00023136"/>
    </source>
</evidence>
<dbReference type="SUPFAM" id="SSF52540">
    <property type="entry name" value="P-loop containing nucleoside triphosphate hydrolases"/>
    <property type="match status" value="1"/>
</dbReference>
<keyword evidence="4" id="KW-0547">Nucleotide-binding</keyword>
<dbReference type="InterPro" id="IPR003593">
    <property type="entry name" value="AAA+_ATPase"/>
</dbReference>
<accession>A0A0A0BQ38</accession>
<dbReference type="InterPro" id="IPR003439">
    <property type="entry name" value="ABC_transporter-like_ATP-bd"/>
</dbReference>
<dbReference type="AlphaFoldDB" id="A0A0A0BQ38"/>
<name>A0A0A0BQ38_9CELL</name>
<dbReference type="GO" id="GO:0016020">
    <property type="term" value="C:membrane"/>
    <property type="evidence" value="ECO:0007669"/>
    <property type="project" value="InterPro"/>
</dbReference>
<sequence length="368" mass="38184">MTTPGTSTGTGTGLGVRGVTVLYRDEDGTVATAVDGVDLDVAPGEVLALLGPSGSGKSSLLRAVAGLEPVAAGHLTWDGRDLAGVPVHRRGFGLMFQDGQLFPHRDVARNVAFGLEMAGVPRRDRDARVTELLDLVGLAGFGDRPVTTLSGGERQRVALARSLAPRPRLMLLDEPLSALDRALRERLAGQVRKALTATGTTAVFVTHDHDEAFTVADRIAVMDHGRLLQVAPPADLWHRPATRRVAEFLGYEAFTTAPSRPSGTGTPSGPFAALGAPDGTVLAFGPGSLHRDQDGPVHGTVVTAGFRRGVVELVVDVTGLGQVTVVEPSGAYLGGAPAPTPGDQVRLRVDEGAVARVPNATDGPVGRG</sequence>
<dbReference type="InterPro" id="IPR050093">
    <property type="entry name" value="ABC_SmlMolc_Importer"/>
</dbReference>
<evidence type="ECO:0000256" key="2">
    <source>
        <dbReference type="ARBA" id="ARBA00022475"/>
    </source>
</evidence>
<dbReference type="PANTHER" id="PTHR42781:SF4">
    <property type="entry name" value="SPERMIDINE_PUTRESCINE IMPORT ATP-BINDING PROTEIN POTA"/>
    <property type="match status" value="1"/>
</dbReference>
<keyword evidence="3" id="KW-0410">Iron transport</keyword>
<dbReference type="InterPro" id="IPR015853">
    <property type="entry name" value="ABC_transpr_FbpC"/>
</dbReference>
<dbReference type="InterPro" id="IPR017871">
    <property type="entry name" value="ABC_transporter-like_CS"/>
</dbReference>
<dbReference type="PROSITE" id="PS50893">
    <property type="entry name" value="ABC_TRANSPORTER_2"/>
    <property type="match status" value="1"/>
</dbReference>
<reference evidence="11 12" key="1">
    <citation type="submission" date="2013-08" db="EMBL/GenBank/DDBJ databases">
        <title>Genome sequencing of Cellulomonas bogoriensis 69B4.</title>
        <authorList>
            <person name="Chen F."/>
            <person name="Li Y."/>
            <person name="Wang G."/>
        </authorList>
    </citation>
    <scope>NUCLEOTIDE SEQUENCE [LARGE SCALE GENOMIC DNA]</scope>
    <source>
        <strain evidence="11 12">69B4</strain>
    </source>
</reference>
<evidence type="ECO:0000313" key="12">
    <source>
        <dbReference type="Proteomes" id="UP000054314"/>
    </source>
</evidence>
<evidence type="ECO:0000259" key="10">
    <source>
        <dbReference type="PROSITE" id="PS50893"/>
    </source>
</evidence>
<dbReference type="GO" id="GO:0015418">
    <property type="term" value="F:ABC-type quaternary ammonium compound transporting activity"/>
    <property type="evidence" value="ECO:0007669"/>
    <property type="project" value="UniProtKB-EC"/>
</dbReference>
<keyword evidence="12" id="KW-1185">Reference proteome</keyword>
<dbReference type="GO" id="GO:0005524">
    <property type="term" value="F:ATP binding"/>
    <property type="evidence" value="ECO:0007669"/>
    <property type="project" value="UniProtKB-KW"/>
</dbReference>
<dbReference type="Pfam" id="PF00005">
    <property type="entry name" value="ABC_tran"/>
    <property type="match status" value="1"/>
</dbReference>
<evidence type="ECO:0000256" key="9">
    <source>
        <dbReference type="ARBA" id="ARBA00066388"/>
    </source>
</evidence>